<proteinExistence type="predicted"/>
<dbReference type="Proteomes" id="UP001221898">
    <property type="component" value="Unassembled WGS sequence"/>
</dbReference>
<organism evidence="2 3">
    <name type="scientific">Aldrovandia affinis</name>
    <dbReference type="NCBI Taxonomy" id="143900"/>
    <lineage>
        <taxon>Eukaryota</taxon>
        <taxon>Metazoa</taxon>
        <taxon>Chordata</taxon>
        <taxon>Craniata</taxon>
        <taxon>Vertebrata</taxon>
        <taxon>Euteleostomi</taxon>
        <taxon>Actinopterygii</taxon>
        <taxon>Neopterygii</taxon>
        <taxon>Teleostei</taxon>
        <taxon>Notacanthiformes</taxon>
        <taxon>Halosauridae</taxon>
        <taxon>Aldrovandia</taxon>
    </lineage>
</organism>
<evidence type="ECO:0000313" key="3">
    <source>
        <dbReference type="Proteomes" id="UP001221898"/>
    </source>
</evidence>
<dbReference type="EMBL" id="JAINUG010000014">
    <property type="protein sequence ID" value="KAJ8413851.1"/>
    <property type="molecule type" value="Genomic_DNA"/>
</dbReference>
<sequence length="210" mass="21329">MRPISQCSLWKAVTAVCCCVPKFLLRRRHRTWGFWSLGLARGIVGQGGPMKTEVMKEPSRTREPCETGGGKVGMVIRGGVSRNEAELKGTSERPEAGKDPQSPAPQPAAGESAEPEGGGARGGESEPPHGSAAGSNGFILGEQHQGPPLCRTSGSPANPSLVGHASKALPSPATSRARHPGPGAGVGLGAGAAGGSRTETEAKNGTTQAP</sequence>
<evidence type="ECO:0000256" key="1">
    <source>
        <dbReference type="SAM" id="MobiDB-lite"/>
    </source>
</evidence>
<feature type="region of interest" description="Disordered" evidence="1">
    <location>
        <begin position="50"/>
        <end position="210"/>
    </location>
</feature>
<name>A0AAD7T3U5_9TELE</name>
<feature type="compositionally biased region" description="Basic and acidic residues" evidence="1">
    <location>
        <begin position="53"/>
        <end position="65"/>
    </location>
</feature>
<evidence type="ECO:0000313" key="2">
    <source>
        <dbReference type="EMBL" id="KAJ8413851.1"/>
    </source>
</evidence>
<dbReference type="AlphaFoldDB" id="A0AAD7T3U5"/>
<feature type="compositionally biased region" description="Basic and acidic residues" evidence="1">
    <location>
        <begin position="83"/>
        <end position="98"/>
    </location>
</feature>
<keyword evidence="3" id="KW-1185">Reference proteome</keyword>
<comment type="caution">
    <text evidence="2">The sequence shown here is derived from an EMBL/GenBank/DDBJ whole genome shotgun (WGS) entry which is preliminary data.</text>
</comment>
<accession>A0AAD7T3U5</accession>
<protein>
    <submittedName>
        <fullName evidence="2">Uncharacterized protein</fullName>
    </submittedName>
</protein>
<gene>
    <name evidence="2" type="ORF">AAFF_G00064490</name>
</gene>
<reference evidence="2" key="1">
    <citation type="journal article" date="2023" name="Science">
        <title>Genome structures resolve the early diversification of teleost fishes.</title>
        <authorList>
            <person name="Parey E."/>
            <person name="Louis A."/>
            <person name="Montfort J."/>
            <person name="Bouchez O."/>
            <person name="Roques C."/>
            <person name="Iampietro C."/>
            <person name="Lluch J."/>
            <person name="Castinel A."/>
            <person name="Donnadieu C."/>
            <person name="Desvignes T."/>
            <person name="Floi Bucao C."/>
            <person name="Jouanno E."/>
            <person name="Wen M."/>
            <person name="Mejri S."/>
            <person name="Dirks R."/>
            <person name="Jansen H."/>
            <person name="Henkel C."/>
            <person name="Chen W.J."/>
            <person name="Zahm M."/>
            <person name="Cabau C."/>
            <person name="Klopp C."/>
            <person name="Thompson A.W."/>
            <person name="Robinson-Rechavi M."/>
            <person name="Braasch I."/>
            <person name="Lecointre G."/>
            <person name="Bobe J."/>
            <person name="Postlethwait J.H."/>
            <person name="Berthelot C."/>
            <person name="Roest Crollius H."/>
            <person name="Guiguen Y."/>
        </authorList>
    </citation>
    <scope>NUCLEOTIDE SEQUENCE</scope>
    <source>
        <strain evidence="2">NC1722</strain>
    </source>
</reference>
<feature type="compositionally biased region" description="Gly residues" evidence="1">
    <location>
        <begin position="182"/>
        <end position="194"/>
    </location>
</feature>